<dbReference type="PANTHER" id="PTHR37767:SF1">
    <property type="entry name" value="HYDROXYPROLINE-RICH GLYCOPROTEIN FAMILY PROTEIN"/>
    <property type="match status" value="1"/>
</dbReference>
<proteinExistence type="predicted"/>
<dbReference type="AlphaFoldDB" id="A0A2N9GG75"/>
<reference evidence="2" key="1">
    <citation type="submission" date="2018-02" db="EMBL/GenBank/DDBJ databases">
        <authorList>
            <person name="Cohen D.B."/>
            <person name="Kent A.D."/>
        </authorList>
    </citation>
    <scope>NUCLEOTIDE SEQUENCE</scope>
</reference>
<feature type="region of interest" description="Disordered" evidence="1">
    <location>
        <begin position="155"/>
        <end position="175"/>
    </location>
</feature>
<feature type="compositionally biased region" description="Low complexity" evidence="1">
    <location>
        <begin position="162"/>
        <end position="175"/>
    </location>
</feature>
<gene>
    <name evidence="2" type="ORF">FSB_LOCUS29418</name>
</gene>
<dbReference type="EMBL" id="OIVN01002212">
    <property type="protein sequence ID" value="SPD01536.1"/>
    <property type="molecule type" value="Genomic_DNA"/>
</dbReference>
<evidence type="ECO:0000313" key="2">
    <source>
        <dbReference type="EMBL" id="SPD01536.1"/>
    </source>
</evidence>
<sequence>MVEKELIGNSNSKQLRQPPSVPFLWEVRPGIPKRDWKPGAASSVRPVPKPPVKLIASVPFIWEEKPGKPLPSFSLPPQDLVPPTPPPKLISHPSPSTYSHSYSDDSFEADVKTFSFETDDSFHSPPSLLANCLVSLTRISTAVPVENISAVEDKSGQLETLSSPPSETDSSTSSYATGTASLVGAPFLECLFPLLPPNSGFLEKVGYLGNDCQAPPEPKSKCYDCESNSSVLVRRAPTLGELIMMSRRRSYQRKAVQMKKQNLSMELMKNSAFGCCIFKSGSKMIEGWQRKGKHLPRLKLM</sequence>
<dbReference type="Pfam" id="PF05097">
    <property type="entry name" value="DUF688"/>
    <property type="match status" value="1"/>
</dbReference>
<feature type="region of interest" description="Disordered" evidence="1">
    <location>
        <begin position="71"/>
        <end position="102"/>
    </location>
</feature>
<protein>
    <recommendedName>
        <fullName evidence="3">Hydroxyproline-rich glycoprotein family protein</fullName>
    </recommendedName>
</protein>
<name>A0A2N9GG75_FAGSY</name>
<organism evidence="2">
    <name type="scientific">Fagus sylvatica</name>
    <name type="common">Beechnut</name>
    <dbReference type="NCBI Taxonomy" id="28930"/>
    <lineage>
        <taxon>Eukaryota</taxon>
        <taxon>Viridiplantae</taxon>
        <taxon>Streptophyta</taxon>
        <taxon>Embryophyta</taxon>
        <taxon>Tracheophyta</taxon>
        <taxon>Spermatophyta</taxon>
        <taxon>Magnoliopsida</taxon>
        <taxon>eudicotyledons</taxon>
        <taxon>Gunneridae</taxon>
        <taxon>Pentapetalae</taxon>
        <taxon>rosids</taxon>
        <taxon>fabids</taxon>
        <taxon>Fagales</taxon>
        <taxon>Fagaceae</taxon>
        <taxon>Fagus</taxon>
    </lineage>
</organism>
<feature type="compositionally biased region" description="Low complexity" evidence="1">
    <location>
        <begin position="89"/>
        <end position="101"/>
    </location>
</feature>
<dbReference type="PANTHER" id="PTHR37767">
    <property type="entry name" value="HYDROXYPROLINE-RICH GLYCOPROTEIN FAMILY PROTEIN"/>
    <property type="match status" value="1"/>
</dbReference>
<evidence type="ECO:0000256" key="1">
    <source>
        <dbReference type="SAM" id="MobiDB-lite"/>
    </source>
</evidence>
<evidence type="ECO:0008006" key="3">
    <source>
        <dbReference type="Google" id="ProtNLM"/>
    </source>
</evidence>
<dbReference type="InterPro" id="IPR007789">
    <property type="entry name" value="DUF688"/>
</dbReference>
<feature type="compositionally biased region" description="Pro residues" evidence="1">
    <location>
        <begin position="79"/>
        <end position="88"/>
    </location>
</feature>
<accession>A0A2N9GG75</accession>